<evidence type="ECO:0000256" key="1">
    <source>
        <dbReference type="SAM" id="MobiDB-lite"/>
    </source>
</evidence>
<proteinExistence type="predicted"/>
<organism evidence="3">
    <name type="scientific">Aureococcus anophagefferens</name>
    <name type="common">Harmful bloom alga</name>
    <dbReference type="NCBI Taxonomy" id="44056"/>
    <lineage>
        <taxon>Eukaryota</taxon>
        <taxon>Sar</taxon>
        <taxon>Stramenopiles</taxon>
        <taxon>Ochrophyta</taxon>
        <taxon>Pelagophyceae</taxon>
        <taxon>Pelagomonadales</taxon>
        <taxon>Pelagomonadaceae</taxon>
        <taxon>Aureococcus</taxon>
    </lineage>
</organism>
<dbReference type="EMBL" id="GL833264">
    <property type="protein sequence ID" value="EGB02890.1"/>
    <property type="molecule type" value="Genomic_DNA"/>
</dbReference>
<dbReference type="AlphaFoldDB" id="F0YPR9"/>
<feature type="region of interest" description="Disordered" evidence="1">
    <location>
        <begin position="381"/>
        <end position="445"/>
    </location>
</feature>
<sequence>MADAAPSRASTQTAPRLRRDQASKHAHVRHRANLEVGLGRMLAVAEMQLRATAATNDDLGDALAEDRRRLLDAALCALAEARALGEPSEAAKRRRRGAAPPWFQGDVLRLALSFAARDGAALGAIAAVSKAAAAASAGAWADLVRREAPSVHAVLGSAPARRLRRVYFKNLRYGPATPPRPRRVHGCVEFIVDGVVRASSVAAFGDAGSRGCSVHVFAPPVPFKTKADRVGGNVTYDGFHQPVVIQDFEVRALAVADRYACSWTGHSDERREWQQIHAVDDRDEPRDEPYFDSMLAVLETRVPVDKDCSVCAIYRSLFGRALATVALEANMSDDDGESTRPDGESTPSSPRPARARQPSTLLRGFFRDVDLRRVDWQQRQFEAKAAGGRKRPRPGGGRGRKSKQEHRAPPAETPPATELPAALFAARPERPPTGKQKKPAHGRVVERGAGALRARAARCARVLPELGEWLFGDEAQASARARDFDELARLLGEAE</sequence>
<evidence type="ECO:0000313" key="3">
    <source>
        <dbReference type="Proteomes" id="UP000002729"/>
    </source>
</evidence>
<name>F0YPR9_AURAN</name>
<protein>
    <submittedName>
        <fullName evidence="2">Uncharacterized protein</fullName>
    </submittedName>
</protein>
<feature type="region of interest" description="Disordered" evidence="1">
    <location>
        <begin position="1"/>
        <end position="26"/>
    </location>
</feature>
<reference evidence="2 3" key="1">
    <citation type="journal article" date="2011" name="Proc. Natl. Acad. Sci. U.S.A.">
        <title>Niche of harmful alga Aureococcus anophagefferens revealed through ecogenomics.</title>
        <authorList>
            <person name="Gobler C.J."/>
            <person name="Berry D.L."/>
            <person name="Dyhrman S.T."/>
            <person name="Wilhelm S.W."/>
            <person name="Salamov A."/>
            <person name="Lobanov A.V."/>
            <person name="Zhang Y."/>
            <person name="Collier J.L."/>
            <person name="Wurch L.L."/>
            <person name="Kustka A.B."/>
            <person name="Dill B.D."/>
            <person name="Shah M."/>
            <person name="VerBerkmoes N.C."/>
            <person name="Kuo A."/>
            <person name="Terry A."/>
            <person name="Pangilinan J."/>
            <person name="Lindquist E.A."/>
            <person name="Lucas S."/>
            <person name="Paulsen I.T."/>
            <person name="Hattenrath-Lehmann T.K."/>
            <person name="Talmage S.C."/>
            <person name="Walker E.A."/>
            <person name="Koch F."/>
            <person name="Burson A.M."/>
            <person name="Marcoval M.A."/>
            <person name="Tang Y.Z."/>
            <person name="Lecleir G.R."/>
            <person name="Coyne K.J."/>
            <person name="Berg G.M."/>
            <person name="Bertrand E.M."/>
            <person name="Saito M.A."/>
            <person name="Gladyshev V.N."/>
            <person name="Grigoriev I.V."/>
        </authorList>
    </citation>
    <scope>NUCLEOTIDE SEQUENCE [LARGE SCALE GENOMIC DNA]</scope>
    <source>
        <strain evidence="3">CCMP 1984</strain>
    </source>
</reference>
<evidence type="ECO:0000313" key="2">
    <source>
        <dbReference type="EMBL" id="EGB02890.1"/>
    </source>
</evidence>
<gene>
    <name evidence="2" type="ORF">AURANDRAFT_68470</name>
</gene>
<dbReference type="KEGG" id="aaf:AURANDRAFT_68470"/>
<accession>F0YPR9</accession>
<dbReference type="GeneID" id="20226821"/>
<dbReference type="InParanoid" id="F0YPR9"/>
<feature type="region of interest" description="Disordered" evidence="1">
    <location>
        <begin position="331"/>
        <end position="361"/>
    </location>
</feature>
<dbReference type="Proteomes" id="UP000002729">
    <property type="component" value="Unassembled WGS sequence"/>
</dbReference>
<keyword evidence="3" id="KW-1185">Reference proteome</keyword>
<feature type="compositionally biased region" description="Basic residues" evidence="1">
    <location>
        <begin position="387"/>
        <end position="404"/>
    </location>
</feature>
<feature type="non-terminal residue" evidence="2">
    <location>
        <position position="495"/>
    </location>
</feature>
<feature type="compositionally biased region" description="Low complexity" evidence="1">
    <location>
        <begin position="414"/>
        <end position="426"/>
    </location>
</feature>
<feature type="compositionally biased region" description="Low complexity" evidence="1">
    <location>
        <begin position="345"/>
        <end position="360"/>
    </location>
</feature>
<dbReference type="RefSeq" id="XP_009042412.1">
    <property type="nucleotide sequence ID" value="XM_009044164.1"/>
</dbReference>